<keyword evidence="2" id="KW-0812">Transmembrane</keyword>
<evidence type="ECO:0000256" key="2">
    <source>
        <dbReference type="SAM" id="Phobius"/>
    </source>
</evidence>
<dbReference type="EMBL" id="JACHXU010000004">
    <property type="protein sequence ID" value="MBB3205750.1"/>
    <property type="molecule type" value="Genomic_DNA"/>
</dbReference>
<keyword evidence="2" id="KW-1133">Transmembrane helix</keyword>
<dbReference type="InterPro" id="IPR011990">
    <property type="entry name" value="TPR-like_helical_dom_sf"/>
</dbReference>
<evidence type="ECO:0000313" key="4">
    <source>
        <dbReference type="EMBL" id="MBB3205750.1"/>
    </source>
</evidence>
<evidence type="ECO:0000313" key="5">
    <source>
        <dbReference type="Proteomes" id="UP000536179"/>
    </source>
</evidence>
<dbReference type="Pfam" id="PF07593">
    <property type="entry name" value="UnbV_ASPIC"/>
    <property type="match status" value="1"/>
</dbReference>
<dbReference type="Proteomes" id="UP000536179">
    <property type="component" value="Unassembled WGS sequence"/>
</dbReference>
<dbReference type="PANTHER" id="PTHR16026">
    <property type="entry name" value="CARTILAGE ACIDIC PROTEIN 1"/>
    <property type="match status" value="1"/>
</dbReference>
<accession>A0A7W5H5B8</accession>
<dbReference type="Gene3D" id="2.130.10.130">
    <property type="entry name" value="Integrin alpha, N-terminal"/>
    <property type="match status" value="2"/>
</dbReference>
<dbReference type="InterPro" id="IPR013517">
    <property type="entry name" value="FG-GAP"/>
</dbReference>
<dbReference type="InterPro" id="IPR027039">
    <property type="entry name" value="Crtac1"/>
</dbReference>
<keyword evidence="2" id="KW-0472">Membrane</keyword>
<dbReference type="PANTHER" id="PTHR16026:SF0">
    <property type="entry name" value="CARTILAGE ACIDIC PROTEIN 1"/>
    <property type="match status" value="1"/>
</dbReference>
<name>A0A7W5H5B8_9BACT</name>
<proteinExistence type="predicted"/>
<dbReference type="SUPFAM" id="SSF69318">
    <property type="entry name" value="Integrin alpha N-terminal domain"/>
    <property type="match status" value="1"/>
</dbReference>
<dbReference type="Pfam" id="PF13517">
    <property type="entry name" value="FG-GAP_3"/>
    <property type="match status" value="2"/>
</dbReference>
<dbReference type="InterPro" id="IPR011519">
    <property type="entry name" value="UnbV_ASPIC"/>
</dbReference>
<dbReference type="AlphaFoldDB" id="A0A7W5H5B8"/>
<evidence type="ECO:0000256" key="1">
    <source>
        <dbReference type="ARBA" id="ARBA00022729"/>
    </source>
</evidence>
<reference evidence="4 5" key="1">
    <citation type="submission" date="2020-08" db="EMBL/GenBank/DDBJ databases">
        <title>Genomic Encyclopedia of Type Strains, Phase III (KMG-III): the genomes of soil and plant-associated and newly described type strains.</title>
        <authorList>
            <person name="Whitman W."/>
        </authorList>
    </citation>
    <scope>NUCLEOTIDE SEQUENCE [LARGE SCALE GENOMIC DNA]</scope>
    <source>
        <strain evidence="4 5">CECT 8075</strain>
    </source>
</reference>
<dbReference type="RefSeq" id="WP_184303633.1">
    <property type="nucleotide sequence ID" value="NZ_JACHXU010000004.1"/>
</dbReference>
<dbReference type="SUPFAM" id="SSF48452">
    <property type="entry name" value="TPR-like"/>
    <property type="match status" value="1"/>
</dbReference>
<organism evidence="4 5">
    <name type="scientific">Aporhodopirellula rubra</name>
    <dbReference type="NCBI Taxonomy" id="980271"/>
    <lineage>
        <taxon>Bacteria</taxon>
        <taxon>Pseudomonadati</taxon>
        <taxon>Planctomycetota</taxon>
        <taxon>Planctomycetia</taxon>
        <taxon>Pirellulales</taxon>
        <taxon>Pirellulaceae</taxon>
        <taxon>Aporhodopirellula</taxon>
    </lineage>
</organism>
<keyword evidence="5" id="KW-1185">Reference proteome</keyword>
<evidence type="ECO:0000259" key="3">
    <source>
        <dbReference type="Pfam" id="PF07593"/>
    </source>
</evidence>
<sequence>MASVDDRDETLRGVNTRVSVIRVGRAADTLSLVGACCRLVLAVFFIAVLGCVENVSSEIDLQDRAESVLTAKVPVTSSGDLMQEAVTAFSSGDFVAAEAAVRKQLIADPGDVQALLLAGSVAERLNDWPMSLAFYQDAIRESESPRPAMLDGITTSLVKAGRVFDAIEVLKTFVQRFENVPDARFDLAGLASMVGMPEAAIPSLRWLFQHNQGDMESLLLMANPARSEADLEFCNELLLGSVGDIRLRYAAARMHAKELEWAKVLERLAPVVEHHPKFVPGLVLYGRALVEMDRISELDDWRIGLPPGIEDSPEYWIVIGKWSEVNGNPEQAVEAFLTAERLDSACCYDYLDGLYHSLVELGMDEEAALVEKKMEQQVRLRDAFNVYLGRDSQSQTAAIAVAEAMAEIGRIWEAEAWARHAIALRNEPAADLKNRYLKIRSTLTADTPWVVDEQRLASAIEVDFIDATNGELADSIQRRPKNTARYQTKSRCPSFRDESQAFGFEHTCKLSADAEANGHWLHQSSGGGIAVLDFDLDSHPDIVVTNLDGEPLKANSTSNALYRNIGDRFIAVGTRADYVDNGFAQGIAIGDLNADGFDDIFDANIGQNRMFINNGDGTFREVAEEIGMTDESWTVSAAIADVDGDGNADIYATNYCDGNEPFERPCLENGRNSACAPLLFDAQEDCVWKGDGDGTLTDMTSRWMSQSVTGRGLGVIVANLDERPGLDVYVANDMTANHLWSPETKDGKFTLTDLASVRGVSVNAKSQSQASMGIALGDADDDGDFDLYLTHFSNEYHTYYEQVRPGFWRDRSFQRGLAQPTIHLLGFGTQWCDFDNDGAKELVVTNGHIDDFHQSNVSYRMPGQVFRRTLDGRWEECERTDLGDYFREDHLGRALAIADLDSDGRKDVLVTHLYEPVAMLMNRTPDVGKTIAFTLKSSRTHRDAIGAIVTVKLRDRTMVSMLAAGDGYMCSNQRQVYFGLGELTGIESVSVQWPCGETQIYEGLTPDSEYLLVEGEPPFRLRSFAASEGNRVREMPVARIPSDELQHGRVAAK</sequence>
<feature type="domain" description="ASPIC/UnbV" evidence="3">
    <location>
        <begin position="944"/>
        <end position="1010"/>
    </location>
</feature>
<feature type="transmembrane region" description="Helical" evidence="2">
    <location>
        <begin position="30"/>
        <end position="50"/>
    </location>
</feature>
<dbReference type="InterPro" id="IPR028994">
    <property type="entry name" value="Integrin_alpha_N"/>
</dbReference>
<dbReference type="Gene3D" id="1.25.40.10">
    <property type="entry name" value="Tetratricopeptide repeat domain"/>
    <property type="match status" value="2"/>
</dbReference>
<comment type="caution">
    <text evidence="4">The sequence shown here is derived from an EMBL/GenBank/DDBJ whole genome shotgun (WGS) entry which is preliminary data.</text>
</comment>
<keyword evidence="1" id="KW-0732">Signal</keyword>
<protein>
    <submittedName>
        <fullName evidence="4">Tetratricopeptide (TPR) repeat protein</fullName>
    </submittedName>
</protein>
<gene>
    <name evidence="4" type="ORF">FHS27_001554</name>
</gene>